<evidence type="ECO:0000256" key="4">
    <source>
        <dbReference type="SAM" id="MobiDB-lite"/>
    </source>
</evidence>
<dbReference type="Proteomes" id="UP000515861">
    <property type="component" value="Chromosome"/>
</dbReference>
<protein>
    <submittedName>
        <fullName evidence="8">ShlB/FhaC/HecB family hemolysin secretion/activation protein</fullName>
    </submittedName>
</protein>
<evidence type="ECO:0000256" key="5">
    <source>
        <dbReference type="SAM" id="SignalP"/>
    </source>
</evidence>
<feature type="chain" id="PRO_5028940635" evidence="5">
    <location>
        <begin position="35"/>
        <end position="597"/>
    </location>
</feature>
<name>A0A7G9L413_9SPHN</name>
<evidence type="ECO:0000256" key="2">
    <source>
        <dbReference type="ARBA" id="ARBA00022692"/>
    </source>
</evidence>
<dbReference type="InterPro" id="IPR013686">
    <property type="entry name" value="Polypept-transport_assoc_ShlB"/>
</dbReference>
<evidence type="ECO:0000313" key="8">
    <source>
        <dbReference type="EMBL" id="QNM83362.1"/>
    </source>
</evidence>
<dbReference type="Pfam" id="PF08479">
    <property type="entry name" value="POTRA_2"/>
    <property type="match status" value="1"/>
</dbReference>
<feature type="signal peptide" evidence="5">
    <location>
        <begin position="1"/>
        <end position="34"/>
    </location>
</feature>
<dbReference type="RefSeq" id="WP_187480317.1">
    <property type="nucleotide sequence ID" value="NZ_CP060697.1"/>
</dbReference>
<evidence type="ECO:0000259" key="6">
    <source>
        <dbReference type="Pfam" id="PF03865"/>
    </source>
</evidence>
<dbReference type="GO" id="GO:0098046">
    <property type="term" value="C:type V protein secretion system complex"/>
    <property type="evidence" value="ECO:0007669"/>
    <property type="project" value="TreeGrafter"/>
</dbReference>
<feature type="domain" description="Haemolysin activator HlyB C-terminal" evidence="6">
    <location>
        <begin position="234"/>
        <end position="554"/>
    </location>
</feature>
<dbReference type="GO" id="GO:0008320">
    <property type="term" value="F:protein transmembrane transporter activity"/>
    <property type="evidence" value="ECO:0007669"/>
    <property type="project" value="TreeGrafter"/>
</dbReference>
<sequence>MALQGRRKTSARAAMLRSATLALAVPAASVAAQAPPPVPPQAAPPTREEVTRPDADLRRDRAIRLEVDAELERSPCALDTPEFKHVRLTLRGVEFDGLQGLSGAAMADRYVGLTGTEQPISIVCEIRDRAAAKLRAAGYIAAVQVPEQKITDGTVRFQVVMARLAQVRVRGNANGAERIIAAYLNKLSKRPVFNRFEAERYLLLASDLPGYTVRLTLRPAGTKPGEVLGDVTVQRTPIYSDINIQNGGSKILGRWGGFARAQAFGITGLADRTTIGVFSTADFSEQTTMQVGHDFALGDRGMRAGGMFTYARARPSIEGPDDLTARTLLSTLQVDYPIVRKLDRTIRGSVGIDIADQDVDFVGERIARDRLRTAFLRLGIEARGTDFSADRNPSEPPWRVYAQADLRKGVDMLGATEPCPAAGCTSGTPQSRLNGLSTATVVRTLLQGEYRPLPKLTFAIAAQAQYSWKPLLSFDQFAAGNYSVGRGYDPGSLLGDRGFGARSEIRYGSTVPADAKDAAIEGYVFYDWVTVDSVGPPLIAGRDHLASAGIGARGTYDRFVLDAVLAVPLTRIGFDEKRPDPRLLISVTTRLWPWTYE</sequence>
<evidence type="ECO:0000256" key="3">
    <source>
        <dbReference type="ARBA" id="ARBA00023237"/>
    </source>
</evidence>
<feature type="compositionally biased region" description="Pro residues" evidence="4">
    <location>
        <begin position="34"/>
        <end position="43"/>
    </location>
</feature>
<dbReference type="Pfam" id="PF03865">
    <property type="entry name" value="ShlB"/>
    <property type="match status" value="1"/>
</dbReference>
<proteinExistence type="predicted"/>
<dbReference type="Gene3D" id="3.10.20.310">
    <property type="entry name" value="membrane protein fhac"/>
    <property type="match status" value="1"/>
</dbReference>
<dbReference type="InterPro" id="IPR005565">
    <property type="entry name" value="Hemolysn_activator_HlyB_C"/>
</dbReference>
<feature type="region of interest" description="Disordered" evidence="4">
    <location>
        <begin position="29"/>
        <end position="53"/>
    </location>
</feature>
<dbReference type="GO" id="GO:0046819">
    <property type="term" value="P:protein secretion by the type V secretion system"/>
    <property type="evidence" value="ECO:0007669"/>
    <property type="project" value="TreeGrafter"/>
</dbReference>
<keyword evidence="3" id="KW-0998">Cell outer membrane</keyword>
<dbReference type="InterPro" id="IPR051544">
    <property type="entry name" value="TPS_OM_transporter"/>
</dbReference>
<evidence type="ECO:0000256" key="1">
    <source>
        <dbReference type="ARBA" id="ARBA00022452"/>
    </source>
</evidence>
<gene>
    <name evidence="8" type="ORF">H8M03_03185</name>
</gene>
<dbReference type="EMBL" id="CP060697">
    <property type="protein sequence ID" value="QNM83362.1"/>
    <property type="molecule type" value="Genomic_DNA"/>
</dbReference>
<evidence type="ECO:0000259" key="7">
    <source>
        <dbReference type="Pfam" id="PF08479"/>
    </source>
</evidence>
<accession>A0A7G9L413</accession>
<keyword evidence="9" id="KW-1185">Reference proteome</keyword>
<keyword evidence="5" id="KW-0732">Signal</keyword>
<keyword evidence="2" id="KW-0812">Transmembrane</keyword>
<keyword evidence="1" id="KW-1134">Transmembrane beta strand</keyword>
<keyword evidence="1" id="KW-0472">Membrane</keyword>
<feature type="domain" description="Polypeptide-transport-associated ShlB-type" evidence="7">
    <location>
        <begin position="89"/>
        <end position="160"/>
    </location>
</feature>
<evidence type="ECO:0000313" key="9">
    <source>
        <dbReference type="Proteomes" id="UP000515861"/>
    </source>
</evidence>
<dbReference type="KEGG" id="ssau:H8M03_03185"/>
<reference evidence="8 9" key="1">
    <citation type="submission" date="2020-08" db="EMBL/GenBank/DDBJ databases">
        <title>Sphingomonas sp. sand1-3 16S ribosomal RNA gene Genome sequencing and assembly.</title>
        <authorList>
            <person name="Kang M."/>
        </authorList>
    </citation>
    <scope>NUCLEOTIDE SEQUENCE [LARGE SCALE GENOMIC DNA]</scope>
    <source>
        <strain evidence="9">sand1-3</strain>
    </source>
</reference>
<dbReference type="PANTHER" id="PTHR34597:SF6">
    <property type="entry name" value="BLR6126 PROTEIN"/>
    <property type="match status" value="1"/>
</dbReference>
<dbReference type="AlphaFoldDB" id="A0A7G9L413"/>
<dbReference type="PANTHER" id="PTHR34597">
    <property type="entry name" value="SLR1661 PROTEIN"/>
    <property type="match status" value="1"/>
</dbReference>
<dbReference type="Gene3D" id="2.40.160.50">
    <property type="entry name" value="membrane protein fhac: a member of the omp85/tpsb transporter family"/>
    <property type="match status" value="1"/>
</dbReference>
<organism evidence="8 9">
    <name type="scientific">Sphingomonas sabuli</name>
    <dbReference type="NCBI Taxonomy" id="2764186"/>
    <lineage>
        <taxon>Bacteria</taxon>
        <taxon>Pseudomonadati</taxon>
        <taxon>Pseudomonadota</taxon>
        <taxon>Alphaproteobacteria</taxon>
        <taxon>Sphingomonadales</taxon>
        <taxon>Sphingomonadaceae</taxon>
        <taxon>Sphingomonas</taxon>
    </lineage>
</organism>